<name>A0A0C4YEJ1_9BURK</name>
<dbReference type="Pfam" id="PF01420">
    <property type="entry name" value="Methylase_S"/>
    <property type="match status" value="1"/>
</dbReference>
<comment type="similarity">
    <text evidence="1">Belongs to the type-I restriction system S methylase family.</text>
</comment>
<dbReference type="OrthoDB" id="5298944at2"/>
<sequence length="440" mass="47875">MCDWSQHSLRELVGAPISGSRPSGGVREDTAGIPSLGGENILIDGGVTFDVLKRIPRKFFALMTKGHLQMGDVLINKDGAQTGKVGFYEGAFEEAAINEHLFILRSTNGAINQRLLYYYLLHRDTQCSIARMITGSAQPGLNSKFVDAVRISIPRSDLEQQYIADALSILDTVIQESDAIIAKLKIVRQGLLYDLLTRGIDANGEIRPHQAEAAHLYKLSPIGWIPNDWISGTLDSWLDGKPKNGYSPQEAGEWTGIQMLGLGCLTLQGFQPLQLKPAPRGDKRLSNALLSDGDLLMSRANTRDLVGMVGVYRDVGTPCTYPDLMMRLRPSSETSAEFLQFVLQASTVRRQVQAHAVGTSGSMVKISSKIVSNLAVAVPGKTEQNQILALLAAGDARLNTELEKVAALRDLKAGLMDDLLTSRVRVTPLLAEAAQQQRSA</sequence>
<dbReference type="REBASE" id="102958">
    <property type="entry name" value="S.Cba4G11ORF3801P"/>
</dbReference>
<dbReference type="STRING" id="68895.RR42_m3800"/>
<evidence type="ECO:0000256" key="2">
    <source>
        <dbReference type="ARBA" id="ARBA00022747"/>
    </source>
</evidence>
<keyword evidence="2" id="KW-0680">Restriction system</keyword>
<keyword evidence="5" id="KW-0378">Hydrolase</keyword>
<dbReference type="SUPFAM" id="SSF116734">
    <property type="entry name" value="DNA methylase specificity domain"/>
    <property type="match status" value="2"/>
</dbReference>
<dbReference type="PANTHER" id="PTHR30408:SF12">
    <property type="entry name" value="TYPE I RESTRICTION ENZYME MJAVIII SPECIFICITY SUBUNIT"/>
    <property type="match status" value="1"/>
</dbReference>
<dbReference type="InterPro" id="IPR044946">
    <property type="entry name" value="Restrct_endonuc_typeI_TRD_sf"/>
</dbReference>
<dbReference type="AlphaFoldDB" id="A0A0C4YEJ1"/>
<dbReference type="RefSeq" id="WP_082054939.1">
    <property type="nucleotide sequence ID" value="NZ_CP010536.1"/>
</dbReference>
<dbReference type="Gene3D" id="1.10.287.1120">
    <property type="entry name" value="Bipartite methylase S protein"/>
    <property type="match status" value="1"/>
</dbReference>
<keyword evidence="3" id="KW-0238">DNA-binding</keyword>
<dbReference type="PANTHER" id="PTHR30408">
    <property type="entry name" value="TYPE-1 RESTRICTION ENZYME ECOKI SPECIFICITY PROTEIN"/>
    <property type="match status" value="1"/>
</dbReference>
<protein>
    <submittedName>
        <fullName evidence="5">Type I restriction-modification system, specificity subunit S</fullName>
        <ecNumber evidence="5">3.1.21.3</ecNumber>
    </submittedName>
</protein>
<evidence type="ECO:0000256" key="1">
    <source>
        <dbReference type="ARBA" id="ARBA00010923"/>
    </source>
</evidence>
<evidence type="ECO:0000256" key="3">
    <source>
        <dbReference type="ARBA" id="ARBA00023125"/>
    </source>
</evidence>
<dbReference type="EC" id="3.1.21.3" evidence="5"/>
<keyword evidence="6" id="KW-1185">Reference proteome</keyword>
<dbReference type="GO" id="GO:0009307">
    <property type="term" value="P:DNA restriction-modification system"/>
    <property type="evidence" value="ECO:0007669"/>
    <property type="project" value="UniProtKB-KW"/>
</dbReference>
<dbReference type="Proteomes" id="UP000031843">
    <property type="component" value="Chromosome main"/>
</dbReference>
<evidence type="ECO:0000313" key="6">
    <source>
        <dbReference type="Proteomes" id="UP000031843"/>
    </source>
</evidence>
<dbReference type="EMBL" id="CP010536">
    <property type="protein sequence ID" value="AJG21160.1"/>
    <property type="molecule type" value="Genomic_DNA"/>
</dbReference>
<proteinExistence type="inferred from homology"/>
<reference evidence="5 6" key="1">
    <citation type="journal article" date="2015" name="Genome Announc.">
        <title>Complete Genome Sequence of Cupriavidus basilensis 4G11, Isolated from the Oak Ridge Field Research Center Site.</title>
        <authorList>
            <person name="Ray J."/>
            <person name="Waters R.J."/>
            <person name="Skerker J.M."/>
            <person name="Kuehl J.V."/>
            <person name="Price M.N."/>
            <person name="Huang J."/>
            <person name="Chakraborty R."/>
            <person name="Arkin A.P."/>
            <person name="Deutschbauer A."/>
        </authorList>
    </citation>
    <scope>NUCLEOTIDE SEQUENCE [LARGE SCALE GENOMIC DNA]</scope>
    <source>
        <strain evidence="5">4G11</strain>
    </source>
</reference>
<evidence type="ECO:0000259" key="4">
    <source>
        <dbReference type="Pfam" id="PF01420"/>
    </source>
</evidence>
<dbReference type="KEGG" id="cbw:RR42_m3800"/>
<dbReference type="GO" id="GO:0003677">
    <property type="term" value="F:DNA binding"/>
    <property type="evidence" value="ECO:0007669"/>
    <property type="project" value="UniProtKB-KW"/>
</dbReference>
<dbReference type="InterPro" id="IPR000055">
    <property type="entry name" value="Restrct_endonuc_typeI_TRD"/>
</dbReference>
<feature type="domain" description="Type I restriction modification DNA specificity" evidence="4">
    <location>
        <begin position="66"/>
        <end position="184"/>
    </location>
</feature>
<organism evidence="5 6">
    <name type="scientific">Cupriavidus basilensis</name>
    <dbReference type="NCBI Taxonomy" id="68895"/>
    <lineage>
        <taxon>Bacteria</taxon>
        <taxon>Pseudomonadati</taxon>
        <taxon>Pseudomonadota</taxon>
        <taxon>Betaproteobacteria</taxon>
        <taxon>Burkholderiales</taxon>
        <taxon>Burkholderiaceae</taxon>
        <taxon>Cupriavidus</taxon>
    </lineage>
</organism>
<accession>A0A0C4YEJ1</accession>
<dbReference type="GO" id="GO:0009035">
    <property type="term" value="F:type I site-specific deoxyribonuclease activity"/>
    <property type="evidence" value="ECO:0007669"/>
    <property type="project" value="UniProtKB-EC"/>
</dbReference>
<dbReference type="Gene3D" id="3.90.220.20">
    <property type="entry name" value="DNA methylase specificity domains"/>
    <property type="match status" value="2"/>
</dbReference>
<evidence type="ECO:0000313" key="5">
    <source>
        <dbReference type="EMBL" id="AJG21160.1"/>
    </source>
</evidence>
<gene>
    <name evidence="5" type="ORF">RR42_m3800</name>
</gene>
<dbReference type="InterPro" id="IPR052021">
    <property type="entry name" value="Type-I_RS_S_subunit"/>
</dbReference>